<keyword evidence="2" id="KW-0472">Membrane</keyword>
<keyword evidence="2" id="KW-1133">Transmembrane helix</keyword>
<feature type="compositionally biased region" description="Polar residues" evidence="1">
    <location>
        <begin position="231"/>
        <end position="240"/>
    </location>
</feature>
<name>A0A7S4D558_HETAK</name>
<proteinExistence type="predicted"/>
<keyword evidence="2" id="KW-0812">Transmembrane</keyword>
<evidence type="ECO:0000256" key="2">
    <source>
        <dbReference type="SAM" id="Phobius"/>
    </source>
</evidence>
<sequence>MLKPNSHPQPTQNLVAGWSWTTAHICYVSAGAAGFLCCLILWIEIGIKIHKRLRAKKGMKHASDHEEFHYHQQKAKQDNPLVLIKHSFNGLMARFHRVAMAFQDARRKAREQEYEEFEDMVHTNKSARTVEEKQADEEEAKRLKKKSYLHRQKVKLHHWLDQVGTIDRIEHILFIISFGKIKEIAILHPQYKQSGGQRLQQPKKSKKKTGIEPSYESESLVDDSTHHEGTNQDQGSTVSSFEDKEEPNATGRRHGGSTSARAIGVDVDEEAL</sequence>
<feature type="transmembrane region" description="Helical" evidence="2">
    <location>
        <begin position="20"/>
        <end position="47"/>
    </location>
</feature>
<reference evidence="3" key="1">
    <citation type="submission" date="2021-01" db="EMBL/GenBank/DDBJ databases">
        <authorList>
            <person name="Corre E."/>
            <person name="Pelletier E."/>
            <person name="Niang G."/>
            <person name="Scheremetjew M."/>
            <person name="Finn R."/>
            <person name="Kale V."/>
            <person name="Holt S."/>
            <person name="Cochrane G."/>
            <person name="Meng A."/>
            <person name="Brown T."/>
            <person name="Cohen L."/>
        </authorList>
    </citation>
    <scope>NUCLEOTIDE SEQUENCE</scope>
    <source>
        <strain evidence="3">CCMP3107</strain>
    </source>
</reference>
<protein>
    <submittedName>
        <fullName evidence="3">Uncharacterized protein</fullName>
    </submittedName>
</protein>
<dbReference type="EMBL" id="HBIU01017206">
    <property type="protein sequence ID" value="CAE0629339.1"/>
    <property type="molecule type" value="Transcribed_RNA"/>
</dbReference>
<evidence type="ECO:0000313" key="3">
    <source>
        <dbReference type="EMBL" id="CAE0629339.1"/>
    </source>
</evidence>
<accession>A0A7S4D558</accession>
<dbReference type="AlphaFoldDB" id="A0A7S4D558"/>
<feature type="region of interest" description="Disordered" evidence="1">
    <location>
        <begin position="192"/>
        <end position="272"/>
    </location>
</feature>
<gene>
    <name evidence="3" type="ORF">HAKA00212_LOCUS8021</name>
</gene>
<organism evidence="3">
    <name type="scientific">Heterosigma akashiwo</name>
    <name type="common">Chromophytic alga</name>
    <name type="synonym">Heterosigma carterae</name>
    <dbReference type="NCBI Taxonomy" id="2829"/>
    <lineage>
        <taxon>Eukaryota</taxon>
        <taxon>Sar</taxon>
        <taxon>Stramenopiles</taxon>
        <taxon>Ochrophyta</taxon>
        <taxon>Raphidophyceae</taxon>
        <taxon>Chattonellales</taxon>
        <taxon>Chattonellaceae</taxon>
        <taxon>Heterosigma</taxon>
    </lineage>
</organism>
<evidence type="ECO:0000256" key="1">
    <source>
        <dbReference type="SAM" id="MobiDB-lite"/>
    </source>
</evidence>